<sequence>MGWLDGKLSAVKKSVSHTISSASEAVAGIDIKEAASGLADAAATAATAAATKTKEASVEAYVSAKEKLGVIHNTASEAIYSFDYSELAKTEFYSRNFTNYRDLSTAKVTELYRSTFEVDKTTMEMVDDIRRRLPVPAQTVDDIFEQCKHEAMRRAIAAFALGGVLNDIDNHSASKYENLTDRYSTFVAENSYQIKASKPFADLVNERNDASITAAFLDNGYNSSRPLDPAGADIEHVISKKDLYVDPIIRVGTTNDQYFDLINARENLVFADHSLNRSMGSRDVLKYIEDRGRPVEGKPGVLEIDIKQRDGTLKVVQVSEAEVAEAYSRAADKRSEHRLAALQEVGQTIALTGAAMAAQQIVGLIVLETIDIFVDELKSLATKGNVINEDGWLQNSTDAVDRIRARLTERFEERQIWVRAKKTGLEAGVAGSLSVIPQILISLIIKIPAFVLGLIRECTLSVVRCVRVMLSNDLNKLDSMKILLAGAASAIVGVYVGRAVSTAISGIPLLNQFNSAITGVLTGVVVTAVPLAAVYAFEQNKNKLAFMATSLRSQKPVMDEDDGITA</sequence>
<dbReference type="EMBL" id="FOHW01000026">
    <property type="protein sequence ID" value="SET80424.1"/>
    <property type="molecule type" value="Genomic_DNA"/>
</dbReference>
<gene>
    <name evidence="2" type="ORF">SAMN05216197_12622</name>
</gene>
<keyword evidence="1" id="KW-0812">Transmembrane</keyword>
<keyword evidence="1" id="KW-0472">Membrane</keyword>
<feature type="transmembrane region" description="Helical" evidence="1">
    <location>
        <begin position="482"/>
        <end position="504"/>
    </location>
</feature>
<keyword evidence="1" id="KW-1133">Transmembrane helix</keyword>
<proteinExistence type="predicted"/>
<feature type="transmembrane region" description="Helical" evidence="1">
    <location>
        <begin position="516"/>
        <end position="537"/>
    </location>
</feature>
<evidence type="ECO:0000256" key="1">
    <source>
        <dbReference type="SAM" id="Phobius"/>
    </source>
</evidence>
<evidence type="ECO:0000313" key="2">
    <source>
        <dbReference type="EMBL" id="SET80424.1"/>
    </source>
</evidence>
<accession>A0A1I0H9R6</accession>
<organism evidence="2 3">
    <name type="scientific">Pseudomonas graminis</name>
    <dbReference type="NCBI Taxonomy" id="158627"/>
    <lineage>
        <taxon>Bacteria</taxon>
        <taxon>Pseudomonadati</taxon>
        <taxon>Pseudomonadota</taxon>
        <taxon>Gammaproteobacteria</taxon>
        <taxon>Pseudomonadales</taxon>
        <taxon>Pseudomonadaceae</taxon>
        <taxon>Pseudomonas</taxon>
    </lineage>
</organism>
<dbReference type="AlphaFoldDB" id="A0A1I0H9R6"/>
<protein>
    <submittedName>
        <fullName evidence="2">Uncharacterized protein</fullName>
    </submittedName>
</protein>
<evidence type="ECO:0000313" key="3">
    <source>
        <dbReference type="Proteomes" id="UP000182332"/>
    </source>
</evidence>
<reference evidence="2 3" key="1">
    <citation type="submission" date="2016-10" db="EMBL/GenBank/DDBJ databases">
        <authorList>
            <person name="de Groot N.N."/>
        </authorList>
    </citation>
    <scope>NUCLEOTIDE SEQUENCE [LARGE SCALE GENOMIC DNA]</scope>
    <source>
        <strain evidence="2 3">DSM 11363</strain>
    </source>
</reference>
<name>A0A1I0H9R6_9PSED</name>
<dbReference type="Proteomes" id="UP000182332">
    <property type="component" value="Unassembled WGS sequence"/>
</dbReference>